<feature type="compositionally biased region" description="Polar residues" evidence="1">
    <location>
        <begin position="857"/>
        <end position="870"/>
    </location>
</feature>
<feature type="compositionally biased region" description="Low complexity" evidence="1">
    <location>
        <begin position="636"/>
        <end position="662"/>
    </location>
</feature>
<feature type="compositionally biased region" description="Basic and acidic residues" evidence="1">
    <location>
        <begin position="581"/>
        <end position="604"/>
    </location>
</feature>
<feature type="compositionally biased region" description="Low complexity" evidence="1">
    <location>
        <begin position="472"/>
        <end position="493"/>
    </location>
</feature>
<feature type="compositionally biased region" description="Basic and acidic residues" evidence="1">
    <location>
        <begin position="673"/>
        <end position="685"/>
    </location>
</feature>
<comment type="caution">
    <text evidence="3">The sequence shown here is derived from an EMBL/GenBank/DDBJ whole genome shotgun (WGS) entry which is preliminary data.</text>
</comment>
<keyword evidence="4" id="KW-1185">Reference proteome</keyword>
<protein>
    <recommendedName>
        <fullName evidence="5">NlpC/P60 family protein</fullName>
    </recommendedName>
</protein>
<evidence type="ECO:0000313" key="3">
    <source>
        <dbReference type="EMBL" id="MFB9779517.1"/>
    </source>
</evidence>
<feature type="compositionally biased region" description="Basic and acidic residues" evidence="1">
    <location>
        <begin position="613"/>
        <end position="634"/>
    </location>
</feature>
<feature type="transmembrane region" description="Helical" evidence="2">
    <location>
        <begin position="192"/>
        <end position="215"/>
    </location>
</feature>
<evidence type="ECO:0000256" key="2">
    <source>
        <dbReference type="SAM" id="Phobius"/>
    </source>
</evidence>
<organism evidence="3 4">
    <name type="scientific">Rhodococcus baikonurensis</name>
    <dbReference type="NCBI Taxonomy" id="172041"/>
    <lineage>
        <taxon>Bacteria</taxon>
        <taxon>Bacillati</taxon>
        <taxon>Actinomycetota</taxon>
        <taxon>Actinomycetes</taxon>
        <taxon>Mycobacteriales</taxon>
        <taxon>Nocardiaceae</taxon>
        <taxon>Rhodococcus</taxon>
        <taxon>Rhodococcus erythropolis group</taxon>
    </lineage>
</organism>
<feature type="compositionally biased region" description="Polar residues" evidence="1">
    <location>
        <begin position="521"/>
        <end position="560"/>
    </location>
</feature>
<evidence type="ECO:0000256" key="1">
    <source>
        <dbReference type="SAM" id="MobiDB-lite"/>
    </source>
</evidence>
<sequence>MTTSIADALNPSSTSGNGGLLDAISPDAGLPQSALANPVSQIQASPSVVPEAAPPFGDASDWGRWGAVALGTTALAPKVSTNVTGPLKASVKDKIRLNNAPEAVRTRVAAVQAANGTSKVSMLGKVKDGTAGARSVFSKFGSNVATKATTGLASKLPGGRTVVNLAQGALRTVGPRVGPKAAAMAARIGLRFAAFAIPGPGWAVGLAVLAASWLFDSSMRRFVNNMIGKLFGTNNSPALDAPPEPPRTQFLPLTHDGDRDSVIDTKDAEMVAFNDAAFKFDPANVWHPTAPAIANTPTFEASTAILEELTATSTGLREELDGILRKYRDEQVVAKASVAMKQTLDSLEEFGSVILPMMSNLVATTANDTNKLYMDLRDANSSAREEISNSGAGLFPWTADVEASNMGQLAGKVEAFATQQDSYLQEAGKTFAGWTPPVSASTTPLVPSLPGTNADRKSGAGVLPQVGAGGQSSSPSKISPSTPSTPITPSESKSGADSGKSKQDVLDALKGLGVQPGAAANPTTPTNPLSQLGNSNPLGQMGNSNPFGQLGNTNPFASQMQNPLANAANGLGSALQQPAESKLDKSKLESKLRDLMGGAKEAKADSTVADKLANAEKDKKGKDGAAEAEKKDGEVAEPVAPATNDAPPAAPAAAGGAATPAEEALHSMDPAADDTKSDVPEKKTAEIGGKIVEFEDSRSAKMAEILNPSDGTSAPTIQEAATQAGYTLPPVGDPIGSIVPTADLRPGDLIMGEGNHNGLYLGDERVLSGGEVRPISDIAHFSDDGQGIFRLEDAAAPAPNAQAVDGPAPAPGAPAPAVDAAAPAPAPAPADAPAPAGAPAPAAEPQPSESMPLPHASIQTSDTTQGSTPAEPSVPVGD</sequence>
<feature type="region of interest" description="Disordered" evidence="1">
    <location>
        <begin position="442"/>
        <end position="501"/>
    </location>
</feature>
<feature type="region of interest" description="Disordered" evidence="1">
    <location>
        <begin position="514"/>
        <end position="560"/>
    </location>
</feature>
<keyword evidence="2" id="KW-1133">Transmembrane helix</keyword>
<feature type="region of interest" description="Disordered" evidence="1">
    <location>
        <begin position="791"/>
        <end position="878"/>
    </location>
</feature>
<dbReference type="Proteomes" id="UP001589587">
    <property type="component" value="Unassembled WGS sequence"/>
</dbReference>
<feature type="region of interest" description="Disordered" evidence="1">
    <location>
        <begin position="1"/>
        <end position="24"/>
    </location>
</feature>
<gene>
    <name evidence="3" type="ORF">ACFFQ6_07480</name>
</gene>
<evidence type="ECO:0000313" key="4">
    <source>
        <dbReference type="Proteomes" id="UP001589587"/>
    </source>
</evidence>
<dbReference type="RefSeq" id="WP_378374219.1">
    <property type="nucleotide sequence ID" value="NZ_JBHMAS010000006.1"/>
</dbReference>
<proteinExistence type="predicted"/>
<dbReference type="EMBL" id="JBHMAS010000006">
    <property type="protein sequence ID" value="MFB9779517.1"/>
    <property type="molecule type" value="Genomic_DNA"/>
</dbReference>
<keyword evidence="2" id="KW-0812">Transmembrane</keyword>
<name>A0ABV5XAM6_9NOCA</name>
<keyword evidence="2" id="KW-0472">Membrane</keyword>
<evidence type="ECO:0008006" key="5">
    <source>
        <dbReference type="Google" id="ProtNLM"/>
    </source>
</evidence>
<feature type="compositionally biased region" description="Pro residues" evidence="1">
    <location>
        <begin position="824"/>
        <end position="844"/>
    </location>
</feature>
<accession>A0ABV5XAM6</accession>
<feature type="compositionally biased region" description="Polar residues" evidence="1">
    <location>
        <begin position="1"/>
        <end position="15"/>
    </location>
</feature>
<feature type="compositionally biased region" description="Low complexity" evidence="1">
    <location>
        <begin position="794"/>
        <end position="807"/>
    </location>
</feature>
<feature type="region of interest" description="Disordered" evidence="1">
    <location>
        <begin position="576"/>
        <end position="691"/>
    </location>
</feature>
<reference evidence="3 4" key="1">
    <citation type="submission" date="2024-09" db="EMBL/GenBank/DDBJ databases">
        <authorList>
            <person name="Sun Q."/>
            <person name="Mori K."/>
        </authorList>
    </citation>
    <scope>NUCLEOTIDE SEQUENCE [LARGE SCALE GENOMIC DNA]</scope>
    <source>
        <strain evidence="3 4">JCM 11411</strain>
    </source>
</reference>